<feature type="region of interest" description="Disordered" evidence="1">
    <location>
        <begin position="58"/>
        <end position="84"/>
    </location>
</feature>
<evidence type="ECO:0000313" key="2">
    <source>
        <dbReference type="EMBL" id="TNN44410.1"/>
    </source>
</evidence>
<comment type="caution">
    <text evidence="2">The sequence shown here is derived from an EMBL/GenBank/DDBJ whole genome shotgun (WGS) entry which is preliminary data.</text>
</comment>
<protein>
    <submittedName>
        <fullName evidence="2">Uncharacterized protein</fullName>
    </submittedName>
</protein>
<dbReference type="EMBL" id="SRLO01000904">
    <property type="protein sequence ID" value="TNN44410.1"/>
    <property type="molecule type" value="Genomic_DNA"/>
</dbReference>
<accession>A0A4Z2FU60</accession>
<name>A0A4Z2FU60_9TELE</name>
<keyword evidence="3" id="KW-1185">Reference proteome</keyword>
<reference evidence="2 3" key="1">
    <citation type="submission" date="2019-03" db="EMBL/GenBank/DDBJ databases">
        <title>First draft genome of Liparis tanakae, snailfish: a comprehensive survey of snailfish specific genes.</title>
        <authorList>
            <person name="Kim W."/>
            <person name="Song I."/>
            <person name="Jeong J.-H."/>
            <person name="Kim D."/>
            <person name="Kim S."/>
            <person name="Ryu S."/>
            <person name="Song J.Y."/>
            <person name="Lee S.K."/>
        </authorList>
    </citation>
    <scope>NUCLEOTIDE SEQUENCE [LARGE SCALE GENOMIC DNA]</scope>
    <source>
        <tissue evidence="2">Muscle</tissue>
    </source>
</reference>
<gene>
    <name evidence="2" type="ORF">EYF80_045403</name>
</gene>
<sequence>MFLQPEEESSPSDTEATPTAAASGVWSLISIAVYCRVISTLIGRGGVSRPLGAGGFVTKDDGLKGNERRGRGRPRRTTPGAPGGHASCMAIGCFSPLQAPDN</sequence>
<proteinExistence type="predicted"/>
<feature type="compositionally biased region" description="Basic and acidic residues" evidence="1">
    <location>
        <begin position="58"/>
        <end position="69"/>
    </location>
</feature>
<evidence type="ECO:0000313" key="3">
    <source>
        <dbReference type="Proteomes" id="UP000314294"/>
    </source>
</evidence>
<dbReference type="AlphaFoldDB" id="A0A4Z2FU60"/>
<evidence type="ECO:0000256" key="1">
    <source>
        <dbReference type="SAM" id="MobiDB-lite"/>
    </source>
</evidence>
<dbReference type="Proteomes" id="UP000314294">
    <property type="component" value="Unassembled WGS sequence"/>
</dbReference>
<organism evidence="2 3">
    <name type="scientific">Liparis tanakae</name>
    <name type="common">Tanaka's snailfish</name>
    <dbReference type="NCBI Taxonomy" id="230148"/>
    <lineage>
        <taxon>Eukaryota</taxon>
        <taxon>Metazoa</taxon>
        <taxon>Chordata</taxon>
        <taxon>Craniata</taxon>
        <taxon>Vertebrata</taxon>
        <taxon>Euteleostomi</taxon>
        <taxon>Actinopterygii</taxon>
        <taxon>Neopterygii</taxon>
        <taxon>Teleostei</taxon>
        <taxon>Neoteleostei</taxon>
        <taxon>Acanthomorphata</taxon>
        <taxon>Eupercaria</taxon>
        <taxon>Perciformes</taxon>
        <taxon>Cottioidei</taxon>
        <taxon>Cottales</taxon>
        <taxon>Liparidae</taxon>
        <taxon>Liparis</taxon>
    </lineage>
</organism>